<name>A0A380NKX0_9FIRM</name>
<dbReference type="GO" id="GO:0055085">
    <property type="term" value="P:transmembrane transport"/>
    <property type="evidence" value="ECO:0007669"/>
    <property type="project" value="InterPro"/>
</dbReference>
<reference evidence="8 9" key="1">
    <citation type="submission" date="2018-06" db="EMBL/GenBank/DDBJ databases">
        <authorList>
            <consortium name="Pathogen Informatics"/>
            <person name="Doyle S."/>
        </authorList>
    </citation>
    <scope>NUCLEOTIDE SEQUENCE [LARGE SCALE GENOMIC DNA]</scope>
    <source>
        <strain evidence="8 9">NCTC12020</strain>
    </source>
</reference>
<proteinExistence type="predicted"/>
<dbReference type="InterPro" id="IPR037682">
    <property type="entry name" value="TonB_C"/>
</dbReference>
<dbReference type="Proteomes" id="UP000255367">
    <property type="component" value="Unassembled WGS sequence"/>
</dbReference>
<feature type="transmembrane region" description="Helical" evidence="6">
    <location>
        <begin position="25"/>
        <end position="46"/>
    </location>
</feature>
<evidence type="ECO:0000256" key="4">
    <source>
        <dbReference type="ARBA" id="ARBA00023136"/>
    </source>
</evidence>
<keyword evidence="4 6" id="KW-0472">Membrane</keyword>
<keyword evidence="9" id="KW-1185">Reference proteome</keyword>
<organism evidence="8 9">
    <name type="scientific">Veillonella criceti</name>
    <dbReference type="NCBI Taxonomy" id="103891"/>
    <lineage>
        <taxon>Bacteria</taxon>
        <taxon>Bacillati</taxon>
        <taxon>Bacillota</taxon>
        <taxon>Negativicutes</taxon>
        <taxon>Veillonellales</taxon>
        <taxon>Veillonellaceae</taxon>
        <taxon>Veillonella</taxon>
    </lineage>
</organism>
<keyword evidence="2 6" id="KW-0812">Transmembrane</keyword>
<dbReference type="RefSeq" id="WP_115310408.1">
    <property type="nucleotide sequence ID" value="NZ_UHIO01000001.1"/>
</dbReference>
<dbReference type="Gene3D" id="3.30.1150.10">
    <property type="match status" value="1"/>
</dbReference>
<feature type="compositionally biased region" description="Low complexity" evidence="5">
    <location>
        <begin position="119"/>
        <end position="133"/>
    </location>
</feature>
<dbReference type="EMBL" id="UHIO01000001">
    <property type="protein sequence ID" value="SUP43619.1"/>
    <property type="molecule type" value="Genomic_DNA"/>
</dbReference>
<dbReference type="SUPFAM" id="SSF74653">
    <property type="entry name" value="TolA/TonB C-terminal domain"/>
    <property type="match status" value="1"/>
</dbReference>
<keyword evidence="3 6" id="KW-1133">Transmembrane helix</keyword>
<dbReference type="Pfam" id="PF03544">
    <property type="entry name" value="TonB_C"/>
    <property type="match status" value="1"/>
</dbReference>
<feature type="compositionally biased region" description="Gly residues" evidence="5">
    <location>
        <begin position="134"/>
        <end position="157"/>
    </location>
</feature>
<gene>
    <name evidence="8" type="ORF">NCTC12020_01250</name>
</gene>
<comment type="subcellular location">
    <subcellularLocation>
        <location evidence="1">Membrane</location>
        <topology evidence="1">Single-pass membrane protein</topology>
    </subcellularLocation>
</comment>
<dbReference type="InterPro" id="IPR006260">
    <property type="entry name" value="TonB/TolA_C"/>
</dbReference>
<evidence type="ECO:0000256" key="5">
    <source>
        <dbReference type="SAM" id="MobiDB-lite"/>
    </source>
</evidence>
<feature type="domain" description="TonB C-terminal" evidence="7">
    <location>
        <begin position="160"/>
        <end position="247"/>
    </location>
</feature>
<dbReference type="NCBIfam" id="TIGR01352">
    <property type="entry name" value="tonB_Cterm"/>
    <property type="match status" value="1"/>
</dbReference>
<feature type="region of interest" description="Disordered" evidence="5">
    <location>
        <begin position="117"/>
        <end position="163"/>
    </location>
</feature>
<dbReference type="OrthoDB" id="1628901at2"/>
<evidence type="ECO:0000259" key="7">
    <source>
        <dbReference type="PROSITE" id="PS52015"/>
    </source>
</evidence>
<evidence type="ECO:0000256" key="1">
    <source>
        <dbReference type="ARBA" id="ARBA00004167"/>
    </source>
</evidence>
<dbReference type="GO" id="GO:0016020">
    <property type="term" value="C:membrane"/>
    <property type="evidence" value="ECO:0007669"/>
    <property type="project" value="UniProtKB-SubCell"/>
</dbReference>
<evidence type="ECO:0000256" key="3">
    <source>
        <dbReference type="ARBA" id="ARBA00022989"/>
    </source>
</evidence>
<evidence type="ECO:0000256" key="2">
    <source>
        <dbReference type="ARBA" id="ARBA00022692"/>
    </source>
</evidence>
<evidence type="ECO:0000256" key="6">
    <source>
        <dbReference type="SAM" id="Phobius"/>
    </source>
</evidence>
<accession>A0A380NKX0</accession>
<evidence type="ECO:0000313" key="9">
    <source>
        <dbReference type="Proteomes" id="UP000255367"/>
    </source>
</evidence>
<dbReference type="PROSITE" id="PS52015">
    <property type="entry name" value="TONB_CTD"/>
    <property type="match status" value="1"/>
</dbReference>
<sequence length="247" mass="25836">MGETSQDMVKQTSPFAHIYKNRWRMAITSSVIINLALVSGMVWSFLQKPDLVPDRTPVSINIVNDTGVSAGGPQVAAPQKSTVQPPAPLTEQQVADIKNGVPVEQVIKQDVKPQVSPSAQVATTTTNTTQNTGAVGGSYSGSNEDGGSGSGYGQGGQDEGENAASVHEPVVIGAEYLGPRTLPGSGNVVVYVMINEAGRAVEVDIISSSGNGSLDRWALQQARNSAYRPKTVDGEPVVSEARIEFGS</sequence>
<protein>
    <submittedName>
        <fullName evidence="8">TonB family C-terminal domain</fullName>
    </submittedName>
</protein>
<dbReference type="AlphaFoldDB" id="A0A380NKX0"/>
<evidence type="ECO:0000313" key="8">
    <source>
        <dbReference type="EMBL" id="SUP43619.1"/>
    </source>
</evidence>